<dbReference type="GO" id="GO:0031201">
    <property type="term" value="C:SNARE complex"/>
    <property type="evidence" value="ECO:0007669"/>
    <property type="project" value="TreeGrafter"/>
</dbReference>
<keyword evidence="4" id="KW-0256">Endoplasmic reticulum</keyword>
<proteinExistence type="inferred from homology"/>
<reference evidence="13" key="2">
    <citation type="submission" date="2014-06" db="EMBL/GenBank/DDBJ databases">
        <title>The complete genome of Blastobotrys (Arxula) adeninivorans LS3 - a yeast of biotechnological interest.</title>
        <authorList>
            <person name="Kunze G."/>
            <person name="Gaillardin C."/>
            <person name="Czernicka M."/>
            <person name="Durrens P."/>
            <person name="Martin T."/>
            <person name="Boer E."/>
            <person name="Gabaldon T."/>
            <person name="Cruz J."/>
            <person name="Talla E."/>
            <person name="Marck C."/>
            <person name="Goffeau A."/>
            <person name="Barbe V."/>
            <person name="Baret P."/>
            <person name="Baronian K."/>
            <person name="Beier S."/>
            <person name="Bleykasten C."/>
            <person name="Bode R."/>
            <person name="Casaregola S."/>
            <person name="Despons L."/>
            <person name="Fairhead C."/>
            <person name="Giersberg M."/>
            <person name="Gierski P."/>
            <person name="Hahnel U."/>
            <person name="Hartmann A."/>
            <person name="Jankowska D."/>
            <person name="Jubin C."/>
            <person name="Jung P."/>
            <person name="Lafontaine I."/>
            <person name="Leh-Louis V."/>
            <person name="Lemaire M."/>
            <person name="Marcet-Houben M."/>
            <person name="Mascher M."/>
            <person name="Morel G."/>
            <person name="Richard G.-F."/>
            <person name="Riechen J."/>
            <person name="Sacerdot C."/>
            <person name="Sarkar A."/>
            <person name="Savel G."/>
            <person name="Schacherer J."/>
            <person name="Sherman D."/>
            <person name="Straub M.-L."/>
            <person name="Stein N."/>
            <person name="Thierry A."/>
            <person name="Trautwein-Schult A."/>
            <person name="Westhof E."/>
            <person name="Worch S."/>
            <person name="Dujon B."/>
            <person name="Souciet J.-L."/>
            <person name="Wincker P."/>
            <person name="Scholz U."/>
            <person name="Neuveglise N."/>
        </authorList>
    </citation>
    <scope>NUCLEOTIDE SEQUENCE</scope>
    <source>
        <strain evidence="13">LS3</strain>
    </source>
</reference>
<keyword evidence="5" id="KW-0931">ER-Golgi transport</keyword>
<feature type="coiled-coil region" evidence="10">
    <location>
        <begin position="71"/>
        <end position="98"/>
    </location>
</feature>
<evidence type="ECO:0000313" key="13">
    <source>
        <dbReference type="EMBL" id="CDP38570.1"/>
    </source>
</evidence>
<evidence type="ECO:0000256" key="4">
    <source>
        <dbReference type="ARBA" id="ARBA00022824"/>
    </source>
</evidence>
<feature type="domain" description="Sec20 C-terminal" evidence="12">
    <location>
        <begin position="138"/>
        <end position="229"/>
    </location>
</feature>
<sequence length="346" mass="39211">MEVQHTITQLTNSYNLLVELTAKLQSFSGPKEHRQELADSIQARLKQYENGVQTLAFRIDDQQGLESEETLKRQRVTLDKLRENVKLAKQRFRTAQIESKQRSRLSWKAQRDLLFQGADPEKQSAATKNMSVEDRVVQKSQDITQTLQRVHRMAQTEVIKSELNIDELEQSTRNLTKLEEKYTAFDVLLSGSKRLIRHLEQADTWDRRYMLASLSFLATVMLWILWRRVLKLPVMFILWTLARVLGLARFVSKPVRRAAVRSRASNSADSLVETVAETILETVSQVTQSEESASLPLTTPSNTVVDEVVESVAQTVAQTVIETVAGAVETLLGSESTAGDFVHSDL</sequence>
<comment type="subcellular location">
    <subcellularLocation>
        <location evidence="1">Endoplasmic reticulum membrane</location>
        <topology evidence="1">Single-pass type IV membrane protein</topology>
    </subcellularLocation>
</comment>
<keyword evidence="6 11" id="KW-1133">Transmembrane helix</keyword>
<keyword evidence="3 11" id="KW-0812">Transmembrane</keyword>
<dbReference type="InterPro" id="IPR005606">
    <property type="entry name" value="Sec20"/>
</dbReference>
<organism evidence="13">
    <name type="scientific">Blastobotrys adeninivorans</name>
    <name type="common">Yeast</name>
    <name type="synonym">Arxula adeninivorans</name>
    <dbReference type="NCBI Taxonomy" id="409370"/>
    <lineage>
        <taxon>Eukaryota</taxon>
        <taxon>Fungi</taxon>
        <taxon>Dikarya</taxon>
        <taxon>Ascomycota</taxon>
        <taxon>Saccharomycotina</taxon>
        <taxon>Dipodascomycetes</taxon>
        <taxon>Dipodascales</taxon>
        <taxon>Trichomonascaceae</taxon>
        <taxon>Blastobotrys</taxon>
    </lineage>
</organism>
<dbReference type="AlphaFoldDB" id="A0A060TBU6"/>
<dbReference type="GO" id="GO:0005484">
    <property type="term" value="F:SNAP receptor activity"/>
    <property type="evidence" value="ECO:0007669"/>
    <property type="project" value="InterPro"/>
</dbReference>
<keyword evidence="7 10" id="KW-0175">Coiled coil</keyword>
<evidence type="ECO:0000256" key="9">
    <source>
        <dbReference type="ARBA" id="ARBA00037934"/>
    </source>
</evidence>
<keyword evidence="2" id="KW-0813">Transport</keyword>
<dbReference type="Pfam" id="PF03908">
    <property type="entry name" value="Sec20"/>
    <property type="match status" value="1"/>
</dbReference>
<evidence type="ECO:0000256" key="2">
    <source>
        <dbReference type="ARBA" id="ARBA00022448"/>
    </source>
</evidence>
<dbReference type="InterPro" id="IPR056173">
    <property type="entry name" value="Sec20_C"/>
</dbReference>
<gene>
    <name evidence="13" type="ORF">GNLVRS02_ARAD1D37598g</name>
</gene>
<evidence type="ECO:0000256" key="3">
    <source>
        <dbReference type="ARBA" id="ARBA00022692"/>
    </source>
</evidence>
<keyword evidence="8 11" id="KW-0472">Membrane</keyword>
<evidence type="ECO:0000256" key="8">
    <source>
        <dbReference type="ARBA" id="ARBA00023136"/>
    </source>
</evidence>
<comment type="similarity">
    <text evidence="9">Belongs to the SEC20 family.</text>
</comment>
<name>A0A060TBU6_BLAAD</name>
<dbReference type="EMBL" id="HG937694">
    <property type="protein sequence ID" value="CDP38570.1"/>
    <property type="molecule type" value="Genomic_DNA"/>
</dbReference>
<feature type="transmembrane region" description="Helical" evidence="11">
    <location>
        <begin position="209"/>
        <end position="226"/>
    </location>
</feature>
<evidence type="ECO:0000256" key="7">
    <source>
        <dbReference type="ARBA" id="ARBA00023054"/>
    </source>
</evidence>
<dbReference type="GO" id="GO:0005789">
    <property type="term" value="C:endoplasmic reticulum membrane"/>
    <property type="evidence" value="ECO:0007669"/>
    <property type="project" value="UniProtKB-SubCell"/>
</dbReference>
<protein>
    <submittedName>
        <fullName evidence="13">ARAD1D37598p</fullName>
    </submittedName>
</protein>
<dbReference type="PANTHER" id="PTHR12825:SF0">
    <property type="entry name" value="VESICLE TRANSPORT PROTEIN SEC20"/>
    <property type="match status" value="1"/>
</dbReference>
<evidence type="ECO:0000256" key="5">
    <source>
        <dbReference type="ARBA" id="ARBA00022892"/>
    </source>
</evidence>
<evidence type="ECO:0000256" key="1">
    <source>
        <dbReference type="ARBA" id="ARBA00004163"/>
    </source>
</evidence>
<evidence type="ECO:0000259" key="12">
    <source>
        <dbReference type="Pfam" id="PF03908"/>
    </source>
</evidence>
<dbReference type="PhylomeDB" id="A0A060TBU6"/>
<evidence type="ECO:0000256" key="11">
    <source>
        <dbReference type="SAM" id="Phobius"/>
    </source>
</evidence>
<dbReference type="GO" id="GO:0006890">
    <property type="term" value="P:retrograde vesicle-mediated transport, Golgi to endoplasmic reticulum"/>
    <property type="evidence" value="ECO:0007669"/>
    <property type="project" value="InterPro"/>
</dbReference>
<accession>A0A060TBU6</accession>
<dbReference type="PANTHER" id="PTHR12825">
    <property type="entry name" value="BNIP1-RELATED"/>
    <property type="match status" value="1"/>
</dbReference>
<evidence type="ECO:0000256" key="6">
    <source>
        <dbReference type="ARBA" id="ARBA00022989"/>
    </source>
</evidence>
<reference evidence="13" key="1">
    <citation type="submission" date="2014-02" db="EMBL/GenBank/DDBJ databases">
        <authorList>
            <person name="Genoscope - CEA"/>
        </authorList>
    </citation>
    <scope>NUCLEOTIDE SEQUENCE</scope>
    <source>
        <strain evidence="13">LS3</strain>
    </source>
</reference>
<evidence type="ECO:0000256" key="10">
    <source>
        <dbReference type="SAM" id="Coils"/>
    </source>
</evidence>